<gene>
    <name evidence="1" type="ORF">MQE36_04240</name>
</gene>
<evidence type="ECO:0000313" key="2">
    <source>
        <dbReference type="Proteomes" id="UP000829476"/>
    </source>
</evidence>
<dbReference type="Proteomes" id="UP000829476">
    <property type="component" value="Chromosome"/>
</dbReference>
<keyword evidence="2" id="KW-1185">Reference proteome</keyword>
<accession>A0ABY3YP62</accession>
<sequence>MYIYNVTINIDQSAHDEWVVWMKETHIPDMLATGKFTKARMVKVLVEEEMGGTTYSVQYFTDSKHTLERYYQEDADRLRQEAFKLFADKFVAFRTELEIISEH</sequence>
<dbReference type="RefSeq" id="WP_242937932.1">
    <property type="nucleotide sequence ID" value="NZ_CP094326.1"/>
</dbReference>
<organism evidence="1 2">
    <name type="scientific">Zhouia spongiae</name>
    <dbReference type="NCBI Taxonomy" id="2202721"/>
    <lineage>
        <taxon>Bacteria</taxon>
        <taxon>Pseudomonadati</taxon>
        <taxon>Bacteroidota</taxon>
        <taxon>Flavobacteriia</taxon>
        <taxon>Flavobacteriales</taxon>
        <taxon>Flavobacteriaceae</taxon>
        <taxon>Zhouia</taxon>
    </lineage>
</organism>
<protein>
    <submittedName>
        <fullName evidence="1">DUF4286 family protein</fullName>
    </submittedName>
</protein>
<reference evidence="1 2" key="1">
    <citation type="journal article" date="2018" name="Int. J. Syst. Evol. Microbiol.">
        <title>Zhouia spongiae sp. nov., isolated from a marine sponge.</title>
        <authorList>
            <person name="Zhuang L."/>
            <person name="Lin B."/>
            <person name="Qin F."/>
            <person name="Luo L."/>
        </authorList>
    </citation>
    <scope>NUCLEOTIDE SEQUENCE [LARGE SCALE GENOMIC DNA]</scope>
    <source>
        <strain evidence="1 2">HN-Y44</strain>
    </source>
</reference>
<dbReference type="InterPro" id="IPR025563">
    <property type="entry name" value="DUF4286"/>
</dbReference>
<dbReference type="Pfam" id="PF14114">
    <property type="entry name" value="DUF4286"/>
    <property type="match status" value="1"/>
</dbReference>
<proteinExistence type="predicted"/>
<evidence type="ECO:0000313" key="1">
    <source>
        <dbReference type="EMBL" id="UNY99559.1"/>
    </source>
</evidence>
<name>A0ABY3YP62_9FLAO</name>
<dbReference type="EMBL" id="CP094326">
    <property type="protein sequence ID" value="UNY99559.1"/>
    <property type="molecule type" value="Genomic_DNA"/>
</dbReference>